<dbReference type="InterPro" id="IPR050697">
    <property type="entry name" value="Adenylyl/Guanylyl_Cyclase_3/4"/>
</dbReference>
<dbReference type="PANTHER" id="PTHR43081">
    <property type="entry name" value="ADENYLATE CYCLASE, TERMINAL-DIFFERENTIATION SPECIFIC-RELATED"/>
    <property type="match status" value="1"/>
</dbReference>
<dbReference type="PANTHER" id="PTHR43081:SF18">
    <property type="entry name" value="BLL7624 PROTEIN"/>
    <property type="match status" value="1"/>
</dbReference>
<evidence type="ECO:0000259" key="2">
    <source>
        <dbReference type="PROSITE" id="PS50125"/>
    </source>
</evidence>
<dbReference type="Pfam" id="PF05230">
    <property type="entry name" value="MASE2"/>
    <property type="match status" value="1"/>
</dbReference>
<name>A0ABV4P0F6_9GAMM</name>
<feature type="domain" description="Guanylate cyclase" evidence="2">
    <location>
        <begin position="230"/>
        <end position="365"/>
    </location>
</feature>
<keyword evidence="1" id="KW-0472">Membrane</keyword>
<evidence type="ECO:0000313" key="4">
    <source>
        <dbReference type="Proteomes" id="UP001569428"/>
    </source>
</evidence>
<proteinExistence type="predicted"/>
<sequence>MQDQLEGNTERGINPHYSTYFRTLIGFSAAGTLAITVDWSSPWQLDKLLTAGMMVLLIAYCAFAQLLLYKSHNKKAKKIRRCLTFIDTIFVGITIALANFSMLPSLLFVTVVQLNALTQGGGRKWFEHNTGLLVGVVLGYLMHKPALLIKADLTISTVTLIGILTYLCAYAFFTHRQIRQLKEANHLLTTEQRVSKVRSYKLSKYLPQRLWRSVTTGDEEALTTQRKLLTVFFSDIKDFSQLTEELEAETFTLLLNNYLSEMARIAGQYGGTIDKFIGDAVMVVFGDDQSKGPKSDALRCVAMALAMRKRVREMKQEWYNKGISRPLQVRMGINTGYCTVGIFGTANYQSYTVMGTHVNLASRLEGAAQPGEILISHETWAMIKHTVMCRDKGHITVKGISTPVKVYQVTDLRKNLGGQQSYLEEHAPGFSMHLDLDKIRNYDKGKVLQSLEKATASLKSKVIM</sequence>
<organism evidence="3 4">
    <name type="scientific">Microbulbifer epialgicus</name>
    <dbReference type="NCBI Taxonomy" id="393907"/>
    <lineage>
        <taxon>Bacteria</taxon>
        <taxon>Pseudomonadati</taxon>
        <taxon>Pseudomonadota</taxon>
        <taxon>Gammaproteobacteria</taxon>
        <taxon>Cellvibrionales</taxon>
        <taxon>Microbulbiferaceae</taxon>
        <taxon>Microbulbifer</taxon>
    </lineage>
</organism>
<dbReference type="SMART" id="SM00044">
    <property type="entry name" value="CYCc"/>
    <property type="match status" value="1"/>
</dbReference>
<feature type="transmembrane region" description="Helical" evidence="1">
    <location>
        <begin position="49"/>
        <end position="69"/>
    </location>
</feature>
<feature type="transmembrane region" description="Helical" evidence="1">
    <location>
        <begin position="89"/>
        <end position="113"/>
    </location>
</feature>
<dbReference type="InterPro" id="IPR029787">
    <property type="entry name" value="Nucleotide_cyclase"/>
</dbReference>
<accession>A0ABV4P0F6</accession>
<feature type="transmembrane region" description="Helical" evidence="1">
    <location>
        <begin position="20"/>
        <end position="37"/>
    </location>
</feature>
<protein>
    <submittedName>
        <fullName evidence="3">Adenylate/guanylate cyclase domain-containing protein</fullName>
    </submittedName>
</protein>
<keyword evidence="1" id="KW-0812">Transmembrane</keyword>
<dbReference type="InterPro" id="IPR001054">
    <property type="entry name" value="A/G_cyclase"/>
</dbReference>
<dbReference type="EMBL" id="JBGMEK010000026">
    <property type="protein sequence ID" value="MFA0811797.1"/>
    <property type="molecule type" value="Genomic_DNA"/>
</dbReference>
<evidence type="ECO:0000313" key="3">
    <source>
        <dbReference type="EMBL" id="MFA0811797.1"/>
    </source>
</evidence>
<dbReference type="Proteomes" id="UP001569428">
    <property type="component" value="Unassembled WGS sequence"/>
</dbReference>
<dbReference type="RefSeq" id="WP_371839400.1">
    <property type="nucleotide sequence ID" value="NZ_JBGMEK010000026.1"/>
</dbReference>
<dbReference type="Gene3D" id="3.30.70.1230">
    <property type="entry name" value="Nucleotide cyclase"/>
    <property type="match status" value="1"/>
</dbReference>
<dbReference type="PROSITE" id="PS50125">
    <property type="entry name" value="GUANYLATE_CYCLASE_2"/>
    <property type="match status" value="1"/>
</dbReference>
<keyword evidence="4" id="KW-1185">Reference proteome</keyword>
<keyword evidence="1" id="KW-1133">Transmembrane helix</keyword>
<dbReference type="InterPro" id="IPR007894">
    <property type="entry name" value="MASE2"/>
</dbReference>
<feature type="transmembrane region" description="Helical" evidence="1">
    <location>
        <begin position="153"/>
        <end position="173"/>
    </location>
</feature>
<evidence type="ECO:0000256" key="1">
    <source>
        <dbReference type="SAM" id="Phobius"/>
    </source>
</evidence>
<gene>
    <name evidence="3" type="ORF">ACCI49_12795</name>
</gene>
<dbReference type="CDD" id="cd07302">
    <property type="entry name" value="CHD"/>
    <property type="match status" value="1"/>
</dbReference>
<reference evidence="3 4" key="1">
    <citation type="submission" date="2024-08" db="EMBL/GenBank/DDBJ databases">
        <authorList>
            <person name="Ishaq N."/>
        </authorList>
    </citation>
    <scope>NUCLEOTIDE SEQUENCE [LARGE SCALE GENOMIC DNA]</scope>
    <source>
        <strain evidence="3 4">DSM 18651</strain>
    </source>
</reference>
<dbReference type="Pfam" id="PF00211">
    <property type="entry name" value="Guanylate_cyc"/>
    <property type="match status" value="1"/>
</dbReference>
<dbReference type="SUPFAM" id="SSF55073">
    <property type="entry name" value="Nucleotide cyclase"/>
    <property type="match status" value="1"/>
</dbReference>
<comment type="caution">
    <text evidence="3">The sequence shown here is derived from an EMBL/GenBank/DDBJ whole genome shotgun (WGS) entry which is preliminary data.</text>
</comment>